<dbReference type="Gene3D" id="3.30.70.270">
    <property type="match status" value="1"/>
</dbReference>
<dbReference type="SMART" id="SM00267">
    <property type="entry name" value="GGDEF"/>
    <property type="match status" value="1"/>
</dbReference>
<dbReference type="SMART" id="SM00052">
    <property type="entry name" value="EAL"/>
    <property type="match status" value="1"/>
</dbReference>
<reference evidence="5 6" key="1">
    <citation type="submission" date="2019-01" db="EMBL/GenBank/DDBJ databases">
        <title>Leucobacter muris sp. nov. isolated from the nose of a laboratory mouse.</title>
        <authorList>
            <person name="Benga L."/>
            <person name="Sproeer C."/>
            <person name="Schumann P."/>
            <person name="Verbarg S."/>
            <person name="Bunk B."/>
            <person name="Engelhardt E."/>
            <person name="Benten P.M."/>
            <person name="Sager M."/>
        </authorList>
    </citation>
    <scope>NUCLEOTIDE SEQUENCE [LARGE SCALE GENOMIC DNA]</scope>
    <source>
        <strain evidence="5 6">DSM 101948</strain>
    </source>
</reference>
<dbReference type="Pfam" id="PF08447">
    <property type="entry name" value="PAS_3"/>
    <property type="match status" value="1"/>
</dbReference>
<protein>
    <submittedName>
        <fullName evidence="5">Phosphodiesterase</fullName>
    </submittedName>
</protein>
<dbReference type="InterPro" id="IPR029787">
    <property type="entry name" value="Nucleotide_cyclase"/>
</dbReference>
<accession>A0ABX5QEG6</accession>
<dbReference type="EMBL" id="CP035037">
    <property type="protein sequence ID" value="QAB17462.1"/>
    <property type="molecule type" value="Genomic_DNA"/>
</dbReference>
<dbReference type="SMART" id="SM00091">
    <property type="entry name" value="PAS"/>
    <property type="match status" value="1"/>
</dbReference>
<evidence type="ECO:0000259" key="3">
    <source>
        <dbReference type="PROSITE" id="PS50883"/>
    </source>
</evidence>
<dbReference type="InterPro" id="IPR000160">
    <property type="entry name" value="GGDEF_dom"/>
</dbReference>
<dbReference type="Gene3D" id="3.20.20.450">
    <property type="entry name" value="EAL domain"/>
    <property type="match status" value="1"/>
</dbReference>
<dbReference type="SUPFAM" id="SSF55073">
    <property type="entry name" value="Nucleotide cyclase"/>
    <property type="match status" value="1"/>
</dbReference>
<dbReference type="InterPro" id="IPR035965">
    <property type="entry name" value="PAS-like_dom_sf"/>
</dbReference>
<organism evidence="5 6">
    <name type="scientific">Leucobacter muris</name>
    <dbReference type="NCBI Taxonomy" id="1935379"/>
    <lineage>
        <taxon>Bacteria</taxon>
        <taxon>Bacillati</taxon>
        <taxon>Actinomycetota</taxon>
        <taxon>Actinomycetes</taxon>
        <taxon>Micrococcales</taxon>
        <taxon>Microbacteriaceae</taxon>
        <taxon>Leucobacter</taxon>
    </lineage>
</organism>
<dbReference type="PANTHER" id="PTHR44757:SF2">
    <property type="entry name" value="BIOFILM ARCHITECTURE MAINTENANCE PROTEIN MBAA"/>
    <property type="match status" value="1"/>
</dbReference>
<feature type="domain" description="PAC" evidence="2">
    <location>
        <begin position="83"/>
        <end position="135"/>
    </location>
</feature>
<dbReference type="PROSITE" id="PS50887">
    <property type="entry name" value="GGDEF"/>
    <property type="match status" value="1"/>
</dbReference>
<dbReference type="RefSeq" id="WP_128386594.1">
    <property type="nucleotide sequence ID" value="NZ_CP035037.1"/>
</dbReference>
<evidence type="ECO:0000259" key="2">
    <source>
        <dbReference type="PROSITE" id="PS50113"/>
    </source>
</evidence>
<dbReference type="InterPro" id="IPR001610">
    <property type="entry name" value="PAC"/>
</dbReference>
<dbReference type="Proteomes" id="UP000285768">
    <property type="component" value="Chromosome"/>
</dbReference>
<dbReference type="CDD" id="cd01948">
    <property type="entry name" value="EAL"/>
    <property type="match status" value="1"/>
</dbReference>
<evidence type="ECO:0000313" key="5">
    <source>
        <dbReference type="EMBL" id="QAB17462.1"/>
    </source>
</evidence>
<evidence type="ECO:0000259" key="4">
    <source>
        <dbReference type="PROSITE" id="PS50887"/>
    </source>
</evidence>
<proteinExistence type="predicted"/>
<dbReference type="Pfam" id="PF00990">
    <property type="entry name" value="GGDEF"/>
    <property type="match status" value="1"/>
</dbReference>
<dbReference type="PROSITE" id="PS50883">
    <property type="entry name" value="EAL"/>
    <property type="match status" value="1"/>
</dbReference>
<feature type="domain" description="PAS" evidence="1">
    <location>
        <begin position="8"/>
        <end position="68"/>
    </location>
</feature>
<dbReference type="InterPro" id="IPR013655">
    <property type="entry name" value="PAS_fold_3"/>
</dbReference>
<gene>
    <name evidence="5" type="ORF">Leucomu_05595</name>
</gene>
<sequence length="590" mass="66259">MRAQLGASDREFNEILYALNTSSIIAVTDRRGIILHVNDRFCEISQYSRDELVGQTHRIINSGRHPKEFFQEMWRVIGRGDVWKGELCNRAKDGSEYWVDTTIIPLLDDRGRPERYIAIRTEETKRHLAEEQARRLAFYDRATGLPNRVSMLREIDADIEQKPGCQLSGFIAVSADDLSVVNDAFGYAVGDRLLLHASQQLCTLGIEDACVARIGSNTFGILLPHIGSDHRLVEQRAAEAVDRVLGALTGPVNLGSGVVVDTSASVGYVVWAAPGIRQRHQDQEGDTAGTDGYIETTDPHEVIKCADIARKRARRAGGQRRLRLFRQSMLDDAQQRVSLVSELRRGIERGELRLFSQPIVDRDRRVIGEEGLIRWLSPERGLVPPGGFIPLAEQTGIIVEIGEWVLEEACRVLAAWKREPERRELTFSVNLSERQLRVDDFTERVRAIIARHGIAPGRLKFELTESVLHTDLDRTIRLLSLLRAEGVLSSLDDFGTGYSSLSYLRHLPVQQLKIDRSFVSAVVDDEPATAIARTIVQLGRTFDLQVVAEGVETEEQFERLRDLGVDAFQGFLFARPRPVDETLRELNSAG</sequence>
<dbReference type="CDD" id="cd00130">
    <property type="entry name" value="PAS"/>
    <property type="match status" value="1"/>
</dbReference>
<evidence type="ECO:0000259" key="1">
    <source>
        <dbReference type="PROSITE" id="PS50112"/>
    </source>
</evidence>
<dbReference type="Gene3D" id="3.30.450.20">
    <property type="entry name" value="PAS domain"/>
    <property type="match status" value="1"/>
</dbReference>
<dbReference type="InterPro" id="IPR035919">
    <property type="entry name" value="EAL_sf"/>
</dbReference>
<dbReference type="InterPro" id="IPR001633">
    <property type="entry name" value="EAL_dom"/>
</dbReference>
<dbReference type="PANTHER" id="PTHR44757">
    <property type="entry name" value="DIGUANYLATE CYCLASE DGCP"/>
    <property type="match status" value="1"/>
</dbReference>
<dbReference type="SUPFAM" id="SSF141868">
    <property type="entry name" value="EAL domain-like"/>
    <property type="match status" value="1"/>
</dbReference>
<dbReference type="NCBIfam" id="TIGR00229">
    <property type="entry name" value="sensory_box"/>
    <property type="match status" value="1"/>
</dbReference>
<feature type="domain" description="GGDEF" evidence="4">
    <location>
        <begin position="166"/>
        <end position="327"/>
    </location>
</feature>
<dbReference type="SMART" id="SM00086">
    <property type="entry name" value="PAC"/>
    <property type="match status" value="1"/>
</dbReference>
<keyword evidence="6" id="KW-1185">Reference proteome</keyword>
<dbReference type="SUPFAM" id="SSF55785">
    <property type="entry name" value="PYP-like sensor domain (PAS domain)"/>
    <property type="match status" value="1"/>
</dbReference>
<dbReference type="InterPro" id="IPR000014">
    <property type="entry name" value="PAS"/>
</dbReference>
<evidence type="ECO:0000313" key="6">
    <source>
        <dbReference type="Proteomes" id="UP000285768"/>
    </source>
</evidence>
<dbReference type="InterPro" id="IPR052155">
    <property type="entry name" value="Biofilm_reg_signaling"/>
</dbReference>
<feature type="domain" description="EAL" evidence="3">
    <location>
        <begin position="336"/>
        <end position="590"/>
    </location>
</feature>
<dbReference type="Pfam" id="PF00563">
    <property type="entry name" value="EAL"/>
    <property type="match status" value="1"/>
</dbReference>
<dbReference type="InterPro" id="IPR000700">
    <property type="entry name" value="PAS-assoc_C"/>
</dbReference>
<dbReference type="InterPro" id="IPR043128">
    <property type="entry name" value="Rev_trsase/Diguanyl_cyclase"/>
</dbReference>
<dbReference type="PROSITE" id="PS50112">
    <property type="entry name" value="PAS"/>
    <property type="match status" value="1"/>
</dbReference>
<dbReference type="PROSITE" id="PS50113">
    <property type="entry name" value="PAC"/>
    <property type="match status" value="1"/>
</dbReference>
<name>A0ABX5QEG6_9MICO</name>